<protein>
    <submittedName>
        <fullName evidence="2">Uncharacterized protein</fullName>
    </submittedName>
</protein>
<evidence type="ECO:0000256" key="1">
    <source>
        <dbReference type="SAM" id="MobiDB-lite"/>
    </source>
</evidence>
<dbReference type="RefSeq" id="WP_183817873.1">
    <property type="nucleotide sequence ID" value="NZ_JACHOB010000003.1"/>
</dbReference>
<name>A0A840I588_9PROT</name>
<sequence>MQPAFREPFQTSEAEPDPIHVLVDEEIHLAYSPVLGRHRWEEATMTFVSALVTGGGRPARRYGPDCIWREPGIADPRKGYQRIRGALKRHSEPGRDYDPVRHLKDRL</sequence>
<dbReference type="EMBL" id="JACHOB010000003">
    <property type="protein sequence ID" value="MBB4659364.1"/>
    <property type="molecule type" value="Genomic_DNA"/>
</dbReference>
<evidence type="ECO:0000313" key="3">
    <source>
        <dbReference type="Proteomes" id="UP000563524"/>
    </source>
</evidence>
<organism evidence="2 3">
    <name type="scientific">Parvularcula dongshanensis</name>
    <dbReference type="NCBI Taxonomy" id="1173995"/>
    <lineage>
        <taxon>Bacteria</taxon>
        <taxon>Pseudomonadati</taxon>
        <taxon>Pseudomonadota</taxon>
        <taxon>Alphaproteobacteria</taxon>
        <taxon>Parvularculales</taxon>
        <taxon>Parvularculaceae</taxon>
        <taxon>Parvularcula</taxon>
    </lineage>
</organism>
<reference evidence="2 3" key="1">
    <citation type="submission" date="2020-08" db="EMBL/GenBank/DDBJ databases">
        <title>Genomic Encyclopedia of Type Strains, Phase IV (KMG-IV): sequencing the most valuable type-strain genomes for metagenomic binning, comparative biology and taxonomic classification.</title>
        <authorList>
            <person name="Goeker M."/>
        </authorList>
    </citation>
    <scope>NUCLEOTIDE SEQUENCE [LARGE SCALE GENOMIC DNA]</scope>
    <source>
        <strain evidence="2 3">DSM 102850</strain>
    </source>
</reference>
<accession>A0A840I588</accession>
<feature type="compositionally biased region" description="Basic and acidic residues" evidence="1">
    <location>
        <begin position="89"/>
        <end position="107"/>
    </location>
</feature>
<proteinExistence type="predicted"/>
<comment type="caution">
    <text evidence="2">The sequence shown here is derived from an EMBL/GenBank/DDBJ whole genome shotgun (WGS) entry which is preliminary data.</text>
</comment>
<keyword evidence="3" id="KW-1185">Reference proteome</keyword>
<feature type="region of interest" description="Disordered" evidence="1">
    <location>
        <begin position="86"/>
        <end position="107"/>
    </location>
</feature>
<evidence type="ECO:0000313" key="2">
    <source>
        <dbReference type="EMBL" id="MBB4659364.1"/>
    </source>
</evidence>
<dbReference type="Proteomes" id="UP000563524">
    <property type="component" value="Unassembled WGS sequence"/>
</dbReference>
<dbReference type="AlphaFoldDB" id="A0A840I588"/>
<gene>
    <name evidence="2" type="ORF">GGQ59_001889</name>
</gene>